<proteinExistence type="predicted"/>
<accession>A0A0J8QXS3</accession>
<organism evidence="1 2">
    <name type="scientific">Coccidioides immitis RMSCC 3703</name>
    <dbReference type="NCBI Taxonomy" id="454286"/>
    <lineage>
        <taxon>Eukaryota</taxon>
        <taxon>Fungi</taxon>
        <taxon>Dikarya</taxon>
        <taxon>Ascomycota</taxon>
        <taxon>Pezizomycotina</taxon>
        <taxon>Eurotiomycetes</taxon>
        <taxon>Eurotiomycetidae</taxon>
        <taxon>Onygenales</taxon>
        <taxon>Onygenaceae</taxon>
        <taxon>Coccidioides</taxon>
    </lineage>
</organism>
<dbReference type="Proteomes" id="UP000054559">
    <property type="component" value="Unassembled WGS sequence"/>
</dbReference>
<evidence type="ECO:0000313" key="1">
    <source>
        <dbReference type="EMBL" id="KMU76158.1"/>
    </source>
</evidence>
<dbReference type="EMBL" id="DS268146">
    <property type="protein sequence ID" value="KMU76158.1"/>
    <property type="molecule type" value="Genomic_DNA"/>
</dbReference>
<reference evidence="2" key="1">
    <citation type="journal article" date="2010" name="Genome Res.">
        <title>Population genomic sequencing of Coccidioides fungi reveals recent hybridization and transposon control.</title>
        <authorList>
            <person name="Neafsey D.E."/>
            <person name="Barker B.M."/>
            <person name="Sharpton T.J."/>
            <person name="Stajich J.E."/>
            <person name="Park D.J."/>
            <person name="Whiston E."/>
            <person name="Hung C.-Y."/>
            <person name="McMahan C."/>
            <person name="White J."/>
            <person name="Sykes S."/>
            <person name="Heiman D."/>
            <person name="Young S."/>
            <person name="Zeng Q."/>
            <person name="Abouelleil A."/>
            <person name="Aftuck L."/>
            <person name="Bessette D."/>
            <person name="Brown A."/>
            <person name="FitzGerald M."/>
            <person name="Lui A."/>
            <person name="Macdonald J.P."/>
            <person name="Priest M."/>
            <person name="Orbach M.J."/>
            <person name="Galgiani J.N."/>
            <person name="Kirkland T.N."/>
            <person name="Cole G.T."/>
            <person name="Birren B.W."/>
            <person name="Henn M.R."/>
            <person name="Taylor J.W."/>
            <person name="Rounsley S.D."/>
        </authorList>
    </citation>
    <scope>NUCLEOTIDE SEQUENCE [LARGE SCALE GENOMIC DNA]</scope>
    <source>
        <strain evidence="2">RMSCC 3703</strain>
    </source>
</reference>
<dbReference type="AlphaFoldDB" id="A0A0J8QXS3"/>
<evidence type="ECO:0000313" key="2">
    <source>
        <dbReference type="Proteomes" id="UP000054559"/>
    </source>
</evidence>
<sequence>MIKSHRIRRTFYLDRLLLSRLGDITSCLVCKLRSTQKRLGFLKITAKLSGTFSRIGVQETIVTSSVRQGSRDEIFPRDRDSSDTRTALRTGQAAAAVSGLVCFLSIRRFFPSFFAEVAGNIVDPGRHWHKLPQSGLARFLQAVSSAATAAHDWPASPIAVLQTGREVETVA</sequence>
<gene>
    <name evidence="1" type="ORF">CISG_05526</name>
</gene>
<protein>
    <submittedName>
        <fullName evidence="1">Uncharacterized protein</fullName>
    </submittedName>
</protein>
<name>A0A0J8QXS3_COCIT</name>